<name>A3XLK3_LEEBM</name>
<evidence type="ECO:0000313" key="1">
    <source>
        <dbReference type="EMBL" id="EAQ49569.1"/>
    </source>
</evidence>
<accession>A3XLK3</accession>
<reference evidence="1 2" key="1">
    <citation type="journal article" date="2007" name="Nature">
        <title>Light stimulates growth of proteorhodopsin-containing marine Flavobacteria.</title>
        <authorList>
            <person name="Gomez-Consarnau L."/>
            <person name="Gonzalez J.M."/>
            <person name="Coll-Llado M."/>
            <person name="Gourdon P."/>
            <person name="Pascher T."/>
            <person name="Neutze R."/>
            <person name="Pedros-Alio C."/>
            <person name="Pinhassi J."/>
        </authorList>
    </citation>
    <scope>NUCLEOTIDE SEQUENCE [LARGE SCALE GENOMIC DNA]</scope>
    <source>
        <strain evidence="1 2">MED217</strain>
    </source>
</reference>
<dbReference type="AlphaFoldDB" id="A3XLK3"/>
<comment type="caution">
    <text evidence="1">The sequence shown here is derived from an EMBL/GenBank/DDBJ whole genome shotgun (WGS) entry which is preliminary data.</text>
</comment>
<dbReference type="InterPro" id="IPR008969">
    <property type="entry name" value="CarboxyPept-like_regulatory"/>
</dbReference>
<dbReference type="SUPFAM" id="SSF49464">
    <property type="entry name" value="Carboxypeptidase regulatory domain-like"/>
    <property type="match status" value="1"/>
</dbReference>
<dbReference type="EMBL" id="AANC01000004">
    <property type="protein sequence ID" value="EAQ49569.1"/>
    <property type="molecule type" value="Genomic_DNA"/>
</dbReference>
<dbReference type="Pfam" id="PF13715">
    <property type="entry name" value="CarbopepD_reg_2"/>
    <property type="match status" value="1"/>
</dbReference>
<keyword evidence="2" id="KW-1185">Reference proteome</keyword>
<dbReference type="eggNOG" id="ENOG50330AC">
    <property type="taxonomic scope" value="Bacteria"/>
</dbReference>
<gene>
    <name evidence="1" type="ORF">MED217_11959</name>
</gene>
<dbReference type="RefSeq" id="WP_009780758.1">
    <property type="nucleotide sequence ID" value="NZ_CH672395.1"/>
</dbReference>
<protein>
    <submittedName>
        <fullName evidence="1">Uncharacterized protein</fullName>
    </submittedName>
</protein>
<dbReference type="HOGENOM" id="CLU_074777_0_0_10"/>
<dbReference type="Proteomes" id="UP000001601">
    <property type="component" value="Unassembled WGS sequence"/>
</dbReference>
<dbReference type="STRING" id="398720.MED217_11959"/>
<evidence type="ECO:0000313" key="2">
    <source>
        <dbReference type="Proteomes" id="UP000001601"/>
    </source>
</evidence>
<sequence length="222" mass="25163">MHFKLSIPEPCHEDWSQMTPSGQGRFCSSCEKEVIDFTELSRKQIIAKVQRGEKICGRYRKDQLDIPYFIAQEKPAFKHLGIAAAFTSLLALCEPVQAQQSEPSLAYYQTDARVDEDKKESVQDSIAIRGNVTDELENPIHKARVTLAGTKITTLTDKDGNYCITIPKKPNTEKVVLHFEYLFYDLKKVQLDNTTKRIDVTLDQPIVVGEVAVEYDPKPAKN</sequence>
<organism evidence="1 2">
    <name type="scientific">Leeuwenhoekiella blandensis (strain CECT 7118 / CCUG 51940 / KCTC 22103 / MED217)</name>
    <name type="common">Flavobacterium sp. (strain MED217)</name>
    <dbReference type="NCBI Taxonomy" id="398720"/>
    <lineage>
        <taxon>Bacteria</taxon>
        <taxon>Pseudomonadati</taxon>
        <taxon>Bacteroidota</taxon>
        <taxon>Flavobacteriia</taxon>
        <taxon>Flavobacteriales</taxon>
        <taxon>Flavobacteriaceae</taxon>
        <taxon>Leeuwenhoekiella</taxon>
    </lineage>
</organism>
<proteinExistence type="predicted"/>
<dbReference type="Gene3D" id="2.60.40.1120">
    <property type="entry name" value="Carboxypeptidase-like, regulatory domain"/>
    <property type="match status" value="1"/>
</dbReference>